<feature type="chain" id="PRO_5046244918" evidence="2">
    <location>
        <begin position="18"/>
        <end position="469"/>
    </location>
</feature>
<dbReference type="Gene3D" id="2.30.40.10">
    <property type="entry name" value="Urease, subunit C, domain 1"/>
    <property type="match status" value="1"/>
</dbReference>
<dbReference type="RefSeq" id="WP_394479768.1">
    <property type="nucleotide sequence ID" value="NZ_JBIGHV010000005.1"/>
</dbReference>
<evidence type="ECO:0000313" key="5">
    <source>
        <dbReference type="Proteomes" id="UP001606210"/>
    </source>
</evidence>
<evidence type="ECO:0000256" key="1">
    <source>
        <dbReference type="SAM" id="MobiDB-lite"/>
    </source>
</evidence>
<dbReference type="PANTHER" id="PTHR43135">
    <property type="entry name" value="ALPHA-D-RIBOSE 1-METHYLPHOSPHONATE 5-TRIPHOSPHATE DIPHOSPHATASE"/>
    <property type="match status" value="1"/>
</dbReference>
<dbReference type="Pfam" id="PF01979">
    <property type="entry name" value="Amidohydro_1"/>
    <property type="match status" value="1"/>
</dbReference>
<reference evidence="4 5" key="1">
    <citation type="submission" date="2024-08" db="EMBL/GenBank/DDBJ databases">
        <authorList>
            <person name="Lu H."/>
        </authorList>
    </citation>
    <scope>NUCLEOTIDE SEQUENCE [LARGE SCALE GENOMIC DNA]</scope>
    <source>
        <strain evidence="4 5">LYH14W</strain>
    </source>
</reference>
<name>A0ABW7F3G0_9BURK</name>
<feature type="compositionally biased region" description="Basic residues" evidence="1">
    <location>
        <begin position="438"/>
        <end position="469"/>
    </location>
</feature>
<dbReference type="Gene3D" id="3.20.20.140">
    <property type="entry name" value="Metal-dependent hydrolases"/>
    <property type="match status" value="1"/>
</dbReference>
<organism evidence="4 5">
    <name type="scientific">Pelomonas parva</name>
    <dbReference type="NCBI Taxonomy" id="3299032"/>
    <lineage>
        <taxon>Bacteria</taxon>
        <taxon>Pseudomonadati</taxon>
        <taxon>Pseudomonadota</taxon>
        <taxon>Betaproteobacteria</taxon>
        <taxon>Burkholderiales</taxon>
        <taxon>Sphaerotilaceae</taxon>
        <taxon>Roseateles</taxon>
    </lineage>
</organism>
<comment type="caution">
    <text evidence="4">The sequence shown here is derived from an EMBL/GenBank/DDBJ whole genome shotgun (WGS) entry which is preliminary data.</text>
</comment>
<feature type="region of interest" description="Disordered" evidence="1">
    <location>
        <begin position="422"/>
        <end position="469"/>
    </location>
</feature>
<keyword evidence="2" id="KW-0732">Signal</keyword>
<dbReference type="InterPro" id="IPR006680">
    <property type="entry name" value="Amidohydro-rel"/>
</dbReference>
<protein>
    <submittedName>
        <fullName evidence="4">Amidohydrolase family protein</fullName>
    </submittedName>
</protein>
<proteinExistence type="predicted"/>
<dbReference type="InterPro" id="IPR051781">
    <property type="entry name" value="Metallo-dep_Hydrolase"/>
</dbReference>
<evidence type="ECO:0000256" key="2">
    <source>
        <dbReference type="SAM" id="SignalP"/>
    </source>
</evidence>
<evidence type="ECO:0000259" key="3">
    <source>
        <dbReference type="Pfam" id="PF01979"/>
    </source>
</evidence>
<dbReference type="Proteomes" id="UP001606210">
    <property type="component" value="Unassembled WGS sequence"/>
</dbReference>
<gene>
    <name evidence="4" type="ORF">ACG00Y_13960</name>
</gene>
<accession>A0ABW7F3G0</accession>
<feature type="compositionally biased region" description="Low complexity" evidence="1">
    <location>
        <begin position="422"/>
        <end position="433"/>
    </location>
</feature>
<feature type="domain" description="Amidohydrolase-related" evidence="3">
    <location>
        <begin position="214"/>
        <end position="398"/>
    </location>
</feature>
<dbReference type="SUPFAM" id="SSF51556">
    <property type="entry name" value="Metallo-dependent hydrolases"/>
    <property type="match status" value="1"/>
</dbReference>
<feature type="signal peptide" evidence="2">
    <location>
        <begin position="1"/>
        <end position="17"/>
    </location>
</feature>
<dbReference type="PANTHER" id="PTHR43135:SF3">
    <property type="entry name" value="ALPHA-D-RIBOSE 1-METHYLPHOSPHONATE 5-TRIPHOSPHATE DIPHOSPHATASE"/>
    <property type="match status" value="1"/>
</dbReference>
<sequence>MRFLIASVLLTCSFSQAQTPPPQQQPYQASAPLSWELKNARWFDGRAIQRGNLYVENGVFVAKKPPKVNRKMDMRGQVLINPLAEAHNHNLQTAWGWGRFADQYIDEGVFYAAMLCGDPASVADVKPLAASPAAPDVSFVTACITASDGYPLAAVLPEPTPQAAAAQQQIVLVDSPEQAARQWPAIKARGGTWLRVVLAHSERPELRQRAEHFGRLGLSPDTAAALTRLAHADGLRVVAHVETAADFDAALAAGVDAIAHLPGYANTLDAPPERFAISEAAAAQAARQRTAVITTTAATALFKLDDTALAALRDVQRANLARLQAAGVPLLVGSDVFIGTARTELHALAALGVDHATLLRLATIDTPRALFPDRKLGCFQPGCEASFLVLGGDPIADLGQVDMPMLRVKQGRLLTRLADVAASSSQASASTADPPKKAAAKKKKTGKAKAPAKKQTKAQTKTTRKAKPR</sequence>
<dbReference type="InterPro" id="IPR032466">
    <property type="entry name" value="Metal_Hydrolase"/>
</dbReference>
<keyword evidence="5" id="KW-1185">Reference proteome</keyword>
<dbReference type="InterPro" id="IPR011059">
    <property type="entry name" value="Metal-dep_hydrolase_composite"/>
</dbReference>
<dbReference type="EMBL" id="JBIGHV010000005">
    <property type="protein sequence ID" value="MFG6431030.1"/>
    <property type="molecule type" value="Genomic_DNA"/>
</dbReference>
<evidence type="ECO:0000313" key="4">
    <source>
        <dbReference type="EMBL" id="MFG6431030.1"/>
    </source>
</evidence>